<accession>A0A6B1G5I8</accession>
<dbReference type="InterPro" id="IPR050490">
    <property type="entry name" value="Bact_solute-bd_prot1"/>
</dbReference>
<dbReference type="Gene3D" id="3.40.190.10">
    <property type="entry name" value="Periplasmic binding protein-like II"/>
    <property type="match status" value="2"/>
</dbReference>
<gene>
    <name evidence="2" type="ORF">F4148_18625</name>
</gene>
<comment type="caution">
    <text evidence="2">The sequence shown here is derived from an EMBL/GenBank/DDBJ whole genome shotgun (WGS) entry which is preliminary data.</text>
</comment>
<reference evidence="2" key="1">
    <citation type="submission" date="2019-09" db="EMBL/GenBank/DDBJ databases">
        <title>Characterisation of the sponge microbiome using genome-centric metagenomics.</title>
        <authorList>
            <person name="Engelberts J.P."/>
            <person name="Robbins S.J."/>
            <person name="De Goeij J.M."/>
            <person name="Aranda M."/>
            <person name="Bell S.C."/>
            <person name="Webster N.S."/>
        </authorList>
    </citation>
    <scope>NUCLEOTIDE SEQUENCE</scope>
    <source>
        <strain evidence="2">SB0675_bin_29</strain>
    </source>
</reference>
<dbReference type="PANTHER" id="PTHR43649">
    <property type="entry name" value="ARABINOSE-BINDING PROTEIN-RELATED"/>
    <property type="match status" value="1"/>
</dbReference>
<dbReference type="InterPro" id="IPR006311">
    <property type="entry name" value="TAT_signal"/>
</dbReference>
<evidence type="ECO:0000256" key="1">
    <source>
        <dbReference type="ARBA" id="ARBA00022729"/>
    </source>
</evidence>
<name>A0A6B1G5I8_9CHLR</name>
<proteinExistence type="predicted"/>
<dbReference type="PROSITE" id="PS51257">
    <property type="entry name" value="PROKAR_LIPOPROTEIN"/>
    <property type="match status" value="1"/>
</dbReference>
<dbReference type="PANTHER" id="PTHR43649:SF33">
    <property type="entry name" value="POLYGALACTURONAN_RHAMNOGALACTURONAN-BINDING PROTEIN YTCQ"/>
    <property type="match status" value="1"/>
</dbReference>
<dbReference type="AlphaFoldDB" id="A0A6B1G5I8"/>
<dbReference type="InterPro" id="IPR019546">
    <property type="entry name" value="TAT_signal_bac_arc"/>
</dbReference>
<evidence type="ECO:0000313" key="2">
    <source>
        <dbReference type="EMBL" id="MYH63670.1"/>
    </source>
</evidence>
<dbReference type="NCBIfam" id="TIGR01409">
    <property type="entry name" value="TAT_signal_seq"/>
    <property type="match status" value="1"/>
</dbReference>
<dbReference type="PROSITE" id="PS51318">
    <property type="entry name" value="TAT"/>
    <property type="match status" value="1"/>
</dbReference>
<protein>
    <submittedName>
        <fullName evidence="2">Extracellular solute-binding protein</fullName>
    </submittedName>
</protein>
<dbReference type="EMBL" id="VYDA01000657">
    <property type="protein sequence ID" value="MYH63670.1"/>
    <property type="molecule type" value="Genomic_DNA"/>
</dbReference>
<sequence>MARGSVSRREFMKGAAVAGGGVLLAGCAPEPAAPEAVAESAPMVAMTAEEILTPAGLMPGSPDHAKGWTTDLPDLPEGMPLNPAVTITSFTRTDADTRFQGDDDIYDNISLRYIKALFGIEYDIPWTYVQGEERDQKMNLAMAAGDIPDLMPGIGLAMFQDMVAGELVADITDVYEATAHPKWVKESQAWGDNQLWAYAEVDGRKMAFPSIAQAGQDEQILFIRTDWLDKVGMDAPTTLEEMEAVAEAFVTNDLGAGPPGTTVGVMASRDLQSWYGGLGPVFGGFGVLPSWYSSVSTFTKDGQGGLKFDGIDPAMKDALTLVRRWYEKKILSPDFFTKGYQENRTEVEGNRVGMNYTHPWGGVVAGAIGSMANDPEASWDWFDVPAGPVRKGKNYFSPLRTGVFPFRKGSDHIDKILMQANFEAEIVLSPQRRYHGFEGHNYEWVEGEDRVVPLSGGTHGYGIINTRGGANISPTSNMNNIQWKLNYKETVPRDEWDAMMELLLDDPTGLQTMQDEGWLFLAEHSLADTIRNEWNAAPTELQKEKWTQLQTLTDETYFAIITGQLPVDAFDEYVTTWLAQGGEAVLAEINEWWAAKS</sequence>
<organism evidence="2">
    <name type="scientific">Caldilineaceae bacterium SB0675_bin_29</name>
    <dbReference type="NCBI Taxonomy" id="2605266"/>
    <lineage>
        <taxon>Bacteria</taxon>
        <taxon>Bacillati</taxon>
        <taxon>Chloroflexota</taxon>
        <taxon>Caldilineae</taxon>
        <taxon>Caldilineales</taxon>
        <taxon>Caldilineaceae</taxon>
    </lineage>
</organism>
<dbReference type="SUPFAM" id="SSF53850">
    <property type="entry name" value="Periplasmic binding protein-like II"/>
    <property type="match status" value="1"/>
</dbReference>
<keyword evidence="1" id="KW-0732">Signal</keyword>